<dbReference type="SUPFAM" id="SSF53448">
    <property type="entry name" value="Nucleotide-diphospho-sugar transferases"/>
    <property type="match status" value="1"/>
</dbReference>
<accession>A0ABV3T0F7</accession>
<dbReference type="Gene3D" id="3.90.550.10">
    <property type="entry name" value="Spore Coat Polysaccharide Biosynthesis Protein SpsA, Chain A"/>
    <property type="match status" value="1"/>
</dbReference>
<keyword evidence="6" id="KW-0119">Carbohydrate metabolism</keyword>
<organism evidence="9 10">
    <name type="scientific">Nocardioides eburneus</name>
    <dbReference type="NCBI Taxonomy" id="3231482"/>
    <lineage>
        <taxon>Bacteria</taxon>
        <taxon>Bacillati</taxon>
        <taxon>Actinomycetota</taxon>
        <taxon>Actinomycetes</taxon>
        <taxon>Propionibacteriales</taxon>
        <taxon>Nocardioidaceae</taxon>
        <taxon>Nocardioides</taxon>
    </lineage>
</organism>
<comment type="subcellular location">
    <subcellularLocation>
        <location evidence="1">Cytoplasm</location>
    </subcellularLocation>
</comment>
<evidence type="ECO:0000256" key="3">
    <source>
        <dbReference type="ARBA" id="ARBA00022490"/>
    </source>
</evidence>
<dbReference type="Proteomes" id="UP001556631">
    <property type="component" value="Unassembled WGS sequence"/>
</dbReference>
<evidence type="ECO:0000256" key="6">
    <source>
        <dbReference type="ARBA" id="ARBA00023277"/>
    </source>
</evidence>
<dbReference type="InterPro" id="IPR001173">
    <property type="entry name" value="Glyco_trans_2-like"/>
</dbReference>
<dbReference type="InterPro" id="IPR006549">
    <property type="entry name" value="HAD-SF_hydro_IIIA"/>
</dbReference>
<dbReference type="SUPFAM" id="SSF56784">
    <property type="entry name" value="HAD-like"/>
    <property type="match status" value="1"/>
</dbReference>
<feature type="domain" description="Glycosyltransferase 2-like" evidence="8">
    <location>
        <begin position="5"/>
        <end position="117"/>
    </location>
</feature>
<dbReference type="InterPro" id="IPR023214">
    <property type="entry name" value="HAD_sf"/>
</dbReference>
<sequence length="499" mass="53376">MIGTTIVVPTMGRPSLGALLEALAAQSVHVDAPVVLVDDRPGGAPLAPQSPLDLTVVRSGGGGPARARNLGWRRARTPWISFLDDDVVPDPDWYERLLADLARLDDAVHDGADVIGSAGLVTVPLPPGRRPTDWERGTKGLETSRWITADLTYRRDELAAVGGFDERFPRAFREDADLALRLGAERGRITTGTRRITHPVRPADDWASLRQQTGNADDFLMRALHGPRWQRRAVAPVGRRWSHVAVTAAAALAVGGMAARRPGIAAAGAVGWLVGTAEFAWRRIAPGPRDGAEVRRMLLTSAAIPPAATWHSLRGWWRHRDARPWRGLPELVLLDRDGTLVEDVPYNGDPALVRPMAGAREALDRLRREGVRLAVVSNQSGVGRGLLTAEQVGAVNGRVAELLGPFEATYVCPHAPEDGCDCRKPAPGLVKQALGETGVAPDRAVLIGDIGSDVDAAAAAGVRAVLVPTPRTRPEEVAAAPRRAATLTDAIDGILKGEW</sequence>
<comment type="caution">
    <text evidence="9">The sequence shown here is derived from an EMBL/GenBank/DDBJ whole genome shotgun (WGS) entry which is preliminary data.</text>
</comment>
<evidence type="ECO:0000259" key="8">
    <source>
        <dbReference type="Pfam" id="PF00535"/>
    </source>
</evidence>
<dbReference type="Pfam" id="PF00535">
    <property type="entry name" value="Glycos_transf_2"/>
    <property type="match status" value="1"/>
</dbReference>
<keyword evidence="10" id="KW-1185">Reference proteome</keyword>
<keyword evidence="4" id="KW-0479">Metal-binding</keyword>
<dbReference type="GO" id="GO:0016787">
    <property type="term" value="F:hydrolase activity"/>
    <property type="evidence" value="ECO:0007669"/>
    <property type="project" value="UniProtKB-KW"/>
</dbReference>
<proteinExistence type="inferred from homology"/>
<evidence type="ECO:0000256" key="7">
    <source>
        <dbReference type="ARBA" id="ARBA00031828"/>
    </source>
</evidence>
<protein>
    <recommendedName>
        <fullName evidence="7">D,D-heptose 1,7-bisphosphate phosphatase</fullName>
    </recommendedName>
</protein>
<gene>
    <name evidence="9" type="ORF">AB3X52_09055</name>
</gene>
<dbReference type="EMBL" id="JBFPJR010000012">
    <property type="protein sequence ID" value="MEX0427765.1"/>
    <property type="molecule type" value="Genomic_DNA"/>
</dbReference>
<keyword evidence="3" id="KW-0963">Cytoplasm</keyword>
<dbReference type="InterPro" id="IPR006543">
    <property type="entry name" value="Histidinol-phos"/>
</dbReference>
<dbReference type="PANTHER" id="PTHR42891:SF1">
    <property type="entry name" value="D-GLYCERO-BETA-D-MANNO-HEPTOSE-1,7-BISPHOSPHATE 7-PHOSPHATASE"/>
    <property type="match status" value="1"/>
</dbReference>
<dbReference type="InterPro" id="IPR029044">
    <property type="entry name" value="Nucleotide-diphossugar_trans"/>
</dbReference>
<evidence type="ECO:0000313" key="9">
    <source>
        <dbReference type="EMBL" id="MEX0427765.1"/>
    </source>
</evidence>
<evidence type="ECO:0000256" key="5">
    <source>
        <dbReference type="ARBA" id="ARBA00022801"/>
    </source>
</evidence>
<reference evidence="9 10" key="1">
    <citation type="submission" date="2024-07" db="EMBL/GenBank/DDBJ databases">
        <authorList>
            <person name="Lee S."/>
            <person name="Kang M."/>
        </authorList>
    </citation>
    <scope>NUCLEOTIDE SEQUENCE [LARGE SCALE GENOMIC DNA]</scope>
    <source>
        <strain evidence="9 10">DS6</strain>
    </source>
</reference>
<dbReference type="PANTHER" id="PTHR42891">
    <property type="entry name" value="D-GLYCERO-BETA-D-MANNO-HEPTOSE-1,7-BISPHOSPHATE 7-PHOSPHATASE"/>
    <property type="match status" value="1"/>
</dbReference>
<evidence type="ECO:0000256" key="1">
    <source>
        <dbReference type="ARBA" id="ARBA00004496"/>
    </source>
</evidence>
<keyword evidence="5 9" id="KW-0378">Hydrolase</keyword>
<dbReference type="RefSeq" id="WP_367993460.1">
    <property type="nucleotide sequence ID" value="NZ_JBFPJR010000012.1"/>
</dbReference>
<dbReference type="InterPro" id="IPR004446">
    <property type="entry name" value="Heptose_bisP_phosphatase"/>
</dbReference>
<dbReference type="Pfam" id="PF13242">
    <property type="entry name" value="Hydrolase_like"/>
    <property type="match status" value="1"/>
</dbReference>
<name>A0ABV3T0F7_9ACTN</name>
<dbReference type="NCBIfam" id="TIGR01662">
    <property type="entry name" value="HAD-SF-IIIA"/>
    <property type="match status" value="1"/>
</dbReference>
<evidence type="ECO:0000256" key="4">
    <source>
        <dbReference type="ARBA" id="ARBA00022723"/>
    </source>
</evidence>
<dbReference type="InterPro" id="IPR036412">
    <property type="entry name" value="HAD-like_sf"/>
</dbReference>
<dbReference type="Gene3D" id="3.40.50.1000">
    <property type="entry name" value="HAD superfamily/HAD-like"/>
    <property type="match status" value="1"/>
</dbReference>
<evidence type="ECO:0000313" key="10">
    <source>
        <dbReference type="Proteomes" id="UP001556631"/>
    </source>
</evidence>
<dbReference type="NCBIfam" id="TIGR01656">
    <property type="entry name" value="Histidinol-ppas"/>
    <property type="match status" value="1"/>
</dbReference>
<comment type="similarity">
    <text evidence="2">Belongs to the GmhB family.</text>
</comment>
<evidence type="ECO:0000256" key="2">
    <source>
        <dbReference type="ARBA" id="ARBA00005628"/>
    </source>
</evidence>